<dbReference type="AlphaFoldDB" id="A0A0F8PWL5"/>
<comment type="caution">
    <text evidence="1">The sequence shown here is derived from an EMBL/GenBank/DDBJ whole genome shotgun (WGS) entry which is preliminary data.</text>
</comment>
<dbReference type="EMBL" id="JJQN01000129">
    <property type="protein sequence ID" value="KKH57785.1"/>
    <property type="molecule type" value="Genomic_DNA"/>
</dbReference>
<evidence type="ECO:0000313" key="1">
    <source>
        <dbReference type="EMBL" id="KKH57785.1"/>
    </source>
</evidence>
<dbReference type="PATRIC" id="fig|2209.85.peg.3987"/>
<gene>
    <name evidence="1" type="ORF">DU74_18235</name>
</gene>
<dbReference type="Proteomes" id="UP000034450">
    <property type="component" value="Unassembled WGS sequence"/>
</dbReference>
<organism evidence="1 2">
    <name type="scientific">Methanosarcina mazei</name>
    <name type="common">Methanosarcina frisia</name>
    <dbReference type="NCBI Taxonomy" id="2209"/>
    <lineage>
        <taxon>Archaea</taxon>
        <taxon>Methanobacteriati</taxon>
        <taxon>Methanobacteriota</taxon>
        <taxon>Stenosarchaea group</taxon>
        <taxon>Methanomicrobia</taxon>
        <taxon>Methanosarcinales</taxon>
        <taxon>Methanosarcinaceae</taxon>
        <taxon>Methanosarcina</taxon>
    </lineage>
</organism>
<protein>
    <submittedName>
        <fullName evidence="1">Uncharacterized protein</fullName>
    </submittedName>
</protein>
<accession>A0A0F8PWL5</accession>
<name>A0A0F8PWL5_METMZ</name>
<proteinExistence type="predicted"/>
<reference evidence="1 2" key="1">
    <citation type="journal article" date="2015" name="ISME J.">
        <title>Genomic and phenotypic differentiation among Methanosarcina mazei populations from Columbia River sediment.</title>
        <authorList>
            <person name="Youngblut N.D."/>
            <person name="Wirth J.S."/>
            <person name="Henriksen J.R."/>
            <person name="Smith M."/>
            <person name="Simon H."/>
            <person name="Metcalf W.W."/>
            <person name="Whitaker R.J."/>
        </authorList>
    </citation>
    <scope>NUCLEOTIDE SEQUENCE [LARGE SCALE GENOMIC DNA]</scope>
    <source>
        <strain evidence="1 2">1.H.A.2.6</strain>
    </source>
</reference>
<evidence type="ECO:0000313" key="2">
    <source>
        <dbReference type="Proteomes" id="UP000034450"/>
    </source>
</evidence>
<sequence>MSIKNKWVWEFIKTVRKEMKYGQNKLKNRAAGLFQKHILLRRSPDSRTTMSDRAQDLRYGLRI</sequence>